<evidence type="ECO:0000313" key="1">
    <source>
        <dbReference type="EMBL" id="KAI8429046.1"/>
    </source>
</evidence>
<sequence length="415" mass="46194">MFSIYCSTAISRLQVIRSLRLLHRREHRNFSQNSLVLGIETSCDDTGCAVVNGAGDLLGESLFSQNVRHLRYGGINPTIAHELHRDNIGKAVEEALEKAAIKISNIDAIAVTVKPGLHNSLEVGVRYAKHLSRLHNKTIIPIHHMEAHALVARMYYNIPFPFLALLVSGGNSLLAAVRDVDDFLLLGDTLDNAPGEVMDKVARRMKLRDLPEYSQTAGGRAIELAAKNANKPDMFEFPLPLVKLRDCSFSFSGLKDYVERKLKEKEIEHKIIGDGIIPEINNLCAGFLHGVAEHIAHRTERAALFCEFKKIITSSKNIVVSGGVACNDYIFESIKVIGDKRGYKVYRPPPRVCTDNGIMIAWNGLEKLKKQPNVNILNDVQVDAYAKLGKDIRNEVKDANLQVRVTRIKKKMAAT</sequence>
<dbReference type="Proteomes" id="UP001064048">
    <property type="component" value="Chromosome 12"/>
</dbReference>
<organism evidence="1 2">
    <name type="scientific">Choristoneura fumiferana</name>
    <name type="common">Spruce budworm moth</name>
    <name type="synonym">Archips fumiferana</name>
    <dbReference type="NCBI Taxonomy" id="7141"/>
    <lineage>
        <taxon>Eukaryota</taxon>
        <taxon>Metazoa</taxon>
        <taxon>Ecdysozoa</taxon>
        <taxon>Arthropoda</taxon>
        <taxon>Hexapoda</taxon>
        <taxon>Insecta</taxon>
        <taxon>Pterygota</taxon>
        <taxon>Neoptera</taxon>
        <taxon>Endopterygota</taxon>
        <taxon>Lepidoptera</taxon>
        <taxon>Glossata</taxon>
        <taxon>Ditrysia</taxon>
        <taxon>Tortricoidea</taxon>
        <taxon>Tortricidae</taxon>
        <taxon>Tortricinae</taxon>
        <taxon>Choristoneura</taxon>
    </lineage>
</organism>
<evidence type="ECO:0000313" key="2">
    <source>
        <dbReference type="Proteomes" id="UP001064048"/>
    </source>
</evidence>
<gene>
    <name evidence="1" type="ORF">MSG28_007616</name>
</gene>
<keyword evidence="2" id="KW-1185">Reference proteome</keyword>
<reference evidence="1 2" key="1">
    <citation type="journal article" date="2022" name="Genome Biol. Evol.">
        <title>The Spruce Budworm Genome: Reconstructing the Evolutionary History of Antifreeze Proteins.</title>
        <authorList>
            <person name="Beliveau C."/>
            <person name="Gagne P."/>
            <person name="Picq S."/>
            <person name="Vernygora O."/>
            <person name="Keeling C.I."/>
            <person name="Pinkney K."/>
            <person name="Doucet D."/>
            <person name="Wen F."/>
            <person name="Johnston J.S."/>
            <person name="Maaroufi H."/>
            <person name="Boyle B."/>
            <person name="Laroche J."/>
            <person name="Dewar K."/>
            <person name="Juretic N."/>
            <person name="Blackburn G."/>
            <person name="Nisole A."/>
            <person name="Brunet B."/>
            <person name="Brandao M."/>
            <person name="Lumley L."/>
            <person name="Duan J."/>
            <person name="Quan G."/>
            <person name="Lucarotti C.J."/>
            <person name="Roe A.D."/>
            <person name="Sperling F.A.H."/>
            <person name="Levesque R.C."/>
            <person name="Cusson M."/>
        </authorList>
    </citation>
    <scope>NUCLEOTIDE SEQUENCE [LARGE SCALE GENOMIC DNA]</scope>
    <source>
        <strain evidence="1">Glfc:IPQL:Cfum</strain>
    </source>
</reference>
<proteinExistence type="predicted"/>
<comment type="caution">
    <text evidence="1">The sequence shown here is derived from an EMBL/GenBank/DDBJ whole genome shotgun (WGS) entry which is preliminary data.</text>
</comment>
<dbReference type="EMBL" id="CM046112">
    <property type="protein sequence ID" value="KAI8429046.1"/>
    <property type="molecule type" value="Genomic_DNA"/>
</dbReference>
<protein>
    <submittedName>
        <fullName evidence="1">Uncharacterized protein</fullName>
    </submittedName>
</protein>
<accession>A0ACC0JYD5</accession>
<name>A0ACC0JYD5_CHOFU</name>